<protein>
    <recommendedName>
        <fullName evidence="2">Putative auto-transporter adhesin head GIN domain-containing protein</fullName>
    </recommendedName>
</protein>
<dbReference type="Pfam" id="PF10988">
    <property type="entry name" value="DUF2807"/>
    <property type="match status" value="1"/>
</dbReference>
<name>A0A813P9P7_ADIRI</name>
<evidence type="ECO:0000259" key="2">
    <source>
        <dbReference type="Pfam" id="PF10988"/>
    </source>
</evidence>
<comment type="caution">
    <text evidence="3">The sequence shown here is derived from an EMBL/GenBank/DDBJ whole genome shotgun (WGS) entry which is preliminary data.</text>
</comment>
<keyword evidence="1" id="KW-0732">Signal</keyword>
<evidence type="ECO:0000313" key="3">
    <source>
        <dbReference type="EMBL" id="CAF0750254.1"/>
    </source>
</evidence>
<sequence length="244" mass="26923">MFFYILVFLLCFSLVQSQINDTVIRQTRPLSSFAFDEILVNGAFDVFLTQTSNESLNPTVEIEAPSDVQNNVLVEIVNNHILFISMNGSTMTNKNIYAYIRFRSPLYRYTIKGTGNVLTDDNGISSENTEGFTLDNQGVANVAMRLNVKKFQVYHTGTGNSRFWGEVRGEAYFDAKGVGDINALSLTTNQAKVRSTGVSIVRVAAIDDVQIEVSGVSNVYYRLPAGKKPSKAISTGLGKIVLIH</sequence>
<organism evidence="3 5">
    <name type="scientific">Adineta ricciae</name>
    <name type="common">Rotifer</name>
    <dbReference type="NCBI Taxonomy" id="249248"/>
    <lineage>
        <taxon>Eukaryota</taxon>
        <taxon>Metazoa</taxon>
        <taxon>Spiralia</taxon>
        <taxon>Gnathifera</taxon>
        <taxon>Rotifera</taxon>
        <taxon>Eurotatoria</taxon>
        <taxon>Bdelloidea</taxon>
        <taxon>Adinetida</taxon>
        <taxon>Adinetidae</taxon>
        <taxon>Adineta</taxon>
    </lineage>
</organism>
<dbReference type="InterPro" id="IPR021255">
    <property type="entry name" value="DUF2807"/>
</dbReference>
<feature type="chain" id="PRO_5035597095" description="Putative auto-transporter adhesin head GIN domain-containing protein" evidence="1">
    <location>
        <begin position="18"/>
        <end position="244"/>
    </location>
</feature>
<gene>
    <name evidence="4" type="ORF">EDS130_LOCUS33754</name>
    <name evidence="3" type="ORF">XAT740_LOCUS382</name>
</gene>
<dbReference type="OrthoDB" id="10002338at2759"/>
<keyword evidence="5" id="KW-1185">Reference proteome</keyword>
<dbReference type="AlphaFoldDB" id="A0A813P9P7"/>
<evidence type="ECO:0000313" key="5">
    <source>
        <dbReference type="Proteomes" id="UP000663828"/>
    </source>
</evidence>
<feature type="signal peptide" evidence="1">
    <location>
        <begin position="1"/>
        <end position="17"/>
    </location>
</feature>
<dbReference type="EMBL" id="CAJNOJ010000273">
    <property type="protein sequence ID" value="CAF1359792.1"/>
    <property type="molecule type" value="Genomic_DNA"/>
</dbReference>
<feature type="domain" description="Putative auto-transporter adhesin head GIN" evidence="2">
    <location>
        <begin position="34"/>
        <end position="221"/>
    </location>
</feature>
<dbReference type="Proteomes" id="UP000663828">
    <property type="component" value="Unassembled WGS sequence"/>
</dbReference>
<proteinExistence type="predicted"/>
<evidence type="ECO:0000313" key="4">
    <source>
        <dbReference type="EMBL" id="CAF1359792.1"/>
    </source>
</evidence>
<dbReference type="Proteomes" id="UP000663852">
    <property type="component" value="Unassembled WGS sequence"/>
</dbReference>
<reference evidence="3" key="1">
    <citation type="submission" date="2021-02" db="EMBL/GenBank/DDBJ databases">
        <authorList>
            <person name="Nowell W R."/>
        </authorList>
    </citation>
    <scope>NUCLEOTIDE SEQUENCE</scope>
</reference>
<dbReference type="EMBL" id="CAJNOR010000010">
    <property type="protein sequence ID" value="CAF0750254.1"/>
    <property type="molecule type" value="Genomic_DNA"/>
</dbReference>
<accession>A0A813P9P7</accession>
<dbReference type="Gene3D" id="2.160.20.120">
    <property type="match status" value="1"/>
</dbReference>
<evidence type="ECO:0000256" key="1">
    <source>
        <dbReference type="SAM" id="SignalP"/>
    </source>
</evidence>